<feature type="transmembrane region" description="Helical" evidence="2">
    <location>
        <begin position="83"/>
        <end position="107"/>
    </location>
</feature>
<sequence length="446" mass="49833">MPTDALPKDLTEIPVSPYRPAFPDLGFGRRLRSVIGIKEDVLDWAPEERPRYTKMGVIVLTTGALSGLSILVVLSQLLGGDAWWRVLAVAPVAMFWALMIINLDSWLIASMHGATGTRFIVFVPRLVISVLLGLTIAEPLVVWVFHPAIEKQVEDSRADEIARYAGAWKACNPSNGAVVDTPECADFHLNLTSSLGALRGEYDGLVVKRDELKKEVDEYLRRWNELETIAQAECKGVAGALTTGVPGEGPECTRNRNSADQYRKDTRLDQRQVDLGGLDTQIVGLKAKLQSAEASYSSEVTEAIEKKVEERKANRMKTGILEEFEALGELSEESLPVTLGHWALRLLLVLFDCLPVLAKWMNGSTTYDRLIARQIEADKRLHGGHVNLFERRDSAIMDVKLERIERERQGRMERLDVADRQARAQRESELDEEIERLAARLRGDPG</sequence>
<keyword evidence="2" id="KW-1133">Transmembrane helix</keyword>
<keyword evidence="4" id="KW-1185">Reference proteome</keyword>
<reference evidence="4" key="1">
    <citation type="journal article" date="2019" name="Int. J. Syst. Evol. Microbiol.">
        <title>The Global Catalogue of Microorganisms (GCM) 10K type strain sequencing project: providing services to taxonomists for standard genome sequencing and annotation.</title>
        <authorList>
            <consortium name="The Broad Institute Genomics Platform"/>
            <consortium name="The Broad Institute Genome Sequencing Center for Infectious Disease"/>
            <person name="Wu L."/>
            <person name="Ma J."/>
        </authorList>
    </citation>
    <scope>NUCLEOTIDE SEQUENCE [LARGE SCALE GENOMIC DNA]</scope>
    <source>
        <strain evidence="4">CGMCC 4.7319</strain>
    </source>
</reference>
<gene>
    <name evidence="3" type="ORF">GCM10011609_21780</name>
</gene>
<dbReference type="InterPro" id="IPR025519">
    <property type="entry name" value="DUF4407"/>
</dbReference>
<proteinExistence type="predicted"/>
<feature type="transmembrane region" description="Helical" evidence="2">
    <location>
        <begin position="119"/>
        <end position="145"/>
    </location>
</feature>
<feature type="transmembrane region" description="Helical" evidence="2">
    <location>
        <begin position="57"/>
        <end position="77"/>
    </location>
</feature>
<protein>
    <recommendedName>
        <fullName evidence="5">DUF4407 domain-containing protein</fullName>
    </recommendedName>
</protein>
<dbReference type="Proteomes" id="UP000597656">
    <property type="component" value="Unassembled WGS sequence"/>
</dbReference>
<dbReference type="RefSeq" id="WP_189154456.1">
    <property type="nucleotide sequence ID" value="NZ_BMNC01000002.1"/>
</dbReference>
<evidence type="ECO:0000313" key="3">
    <source>
        <dbReference type="EMBL" id="GGM85198.1"/>
    </source>
</evidence>
<organism evidence="3 4">
    <name type="scientific">Lentzea pudingi</name>
    <dbReference type="NCBI Taxonomy" id="1789439"/>
    <lineage>
        <taxon>Bacteria</taxon>
        <taxon>Bacillati</taxon>
        <taxon>Actinomycetota</taxon>
        <taxon>Actinomycetes</taxon>
        <taxon>Pseudonocardiales</taxon>
        <taxon>Pseudonocardiaceae</taxon>
        <taxon>Lentzea</taxon>
    </lineage>
</organism>
<keyword evidence="1" id="KW-0175">Coiled coil</keyword>
<keyword evidence="2" id="KW-0472">Membrane</keyword>
<evidence type="ECO:0000256" key="2">
    <source>
        <dbReference type="SAM" id="Phobius"/>
    </source>
</evidence>
<dbReference type="EMBL" id="BMNC01000002">
    <property type="protein sequence ID" value="GGM85198.1"/>
    <property type="molecule type" value="Genomic_DNA"/>
</dbReference>
<feature type="coiled-coil region" evidence="1">
    <location>
        <begin position="202"/>
        <end position="229"/>
    </location>
</feature>
<evidence type="ECO:0008006" key="5">
    <source>
        <dbReference type="Google" id="ProtNLM"/>
    </source>
</evidence>
<name>A0ABQ2HMY5_9PSEU</name>
<accession>A0ABQ2HMY5</accession>
<evidence type="ECO:0000313" key="4">
    <source>
        <dbReference type="Proteomes" id="UP000597656"/>
    </source>
</evidence>
<comment type="caution">
    <text evidence="3">The sequence shown here is derived from an EMBL/GenBank/DDBJ whole genome shotgun (WGS) entry which is preliminary data.</text>
</comment>
<keyword evidence="2" id="KW-0812">Transmembrane</keyword>
<evidence type="ECO:0000256" key="1">
    <source>
        <dbReference type="SAM" id="Coils"/>
    </source>
</evidence>
<dbReference type="Pfam" id="PF14362">
    <property type="entry name" value="DUF4407"/>
    <property type="match status" value="1"/>
</dbReference>